<feature type="domain" description="DUF8042" evidence="1">
    <location>
        <begin position="1"/>
        <end position="114"/>
    </location>
</feature>
<comment type="caution">
    <text evidence="2">The sequence shown here is derived from an EMBL/GenBank/DDBJ whole genome shotgun (WGS) entry which is preliminary data.</text>
</comment>
<dbReference type="InterPro" id="IPR058355">
    <property type="entry name" value="DUF8042"/>
</dbReference>
<accession>A0A401UHI5</accession>
<proteinExistence type="predicted"/>
<evidence type="ECO:0000313" key="3">
    <source>
        <dbReference type="Proteomes" id="UP000287872"/>
    </source>
</evidence>
<dbReference type="EMBL" id="BHYK01000003">
    <property type="protein sequence ID" value="GCD09011.1"/>
    <property type="molecule type" value="Genomic_DNA"/>
</dbReference>
<dbReference type="AlphaFoldDB" id="A0A401UHI5"/>
<dbReference type="Proteomes" id="UP000287872">
    <property type="component" value="Unassembled WGS sequence"/>
</dbReference>
<protein>
    <recommendedName>
        <fullName evidence="1">DUF8042 domain-containing protein</fullName>
    </recommendedName>
</protein>
<sequence>MNEKFDTLKTVSEYMVKLINAIEKAVEYFQAGEDRKGCDLIFPITEGIQWMSDALMITKDIHKQDMGLKNMNEKLTEIVEALENGDFILIGDLFQYELTPILEDIQKNINKTIAS</sequence>
<gene>
    <name evidence="2" type="ORF">Ctaglu_06340</name>
</gene>
<keyword evidence="3" id="KW-1185">Reference proteome</keyword>
<dbReference type="Pfam" id="PF26154">
    <property type="entry name" value="DUF8042"/>
    <property type="match status" value="1"/>
</dbReference>
<dbReference type="OrthoDB" id="1683192at2"/>
<name>A0A401UHI5_9CLOT</name>
<organism evidence="2 3">
    <name type="scientific">Clostridium tagluense</name>
    <dbReference type="NCBI Taxonomy" id="360422"/>
    <lineage>
        <taxon>Bacteria</taxon>
        <taxon>Bacillati</taxon>
        <taxon>Bacillota</taxon>
        <taxon>Clostridia</taxon>
        <taxon>Eubacteriales</taxon>
        <taxon>Clostridiaceae</taxon>
        <taxon>Clostridium</taxon>
    </lineage>
</organism>
<dbReference type="RefSeq" id="WP_124998026.1">
    <property type="nucleotide sequence ID" value="NZ_BHYK01000003.1"/>
</dbReference>
<reference evidence="2 3" key="1">
    <citation type="submission" date="2018-11" db="EMBL/GenBank/DDBJ databases">
        <title>Genome sequencing and assembly of Clostridium tagluense strain A121.</title>
        <authorList>
            <person name="Murakami T."/>
            <person name="Segawa T."/>
            <person name="Shcherbakova V.A."/>
            <person name="Mori H."/>
            <person name="Yoshimura Y."/>
        </authorList>
    </citation>
    <scope>NUCLEOTIDE SEQUENCE [LARGE SCALE GENOMIC DNA]</scope>
    <source>
        <strain evidence="2 3">A121</strain>
    </source>
</reference>
<evidence type="ECO:0000313" key="2">
    <source>
        <dbReference type="EMBL" id="GCD09011.1"/>
    </source>
</evidence>
<evidence type="ECO:0000259" key="1">
    <source>
        <dbReference type="Pfam" id="PF26154"/>
    </source>
</evidence>